<dbReference type="EMBL" id="FNBS01000141">
    <property type="protein sequence ID" value="SDG77623.1"/>
    <property type="molecule type" value="Genomic_DNA"/>
</dbReference>
<dbReference type="AlphaFoldDB" id="A0A1G7X0A3"/>
<dbReference type="InterPro" id="IPR029052">
    <property type="entry name" value="Metallo-depent_PP-like"/>
</dbReference>
<name>A0A1G7X0A3_THETY</name>
<evidence type="ECO:0000313" key="1">
    <source>
        <dbReference type="EMBL" id="SDG77623.1"/>
    </source>
</evidence>
<evidence type="ECO:0000313" key="2">
    <source>
        <dbReference type="Proteomes" id="UP000183404"/>
    </source>
</evidence>
<organism evidence="1 2">
    <name type="scientific">Thermoanaerobacter thermohydrosulfuricus</name>
    <name type="common">Clostridium thermohydrosulfuricum</name>
    <dbReference type="NCBI Taxonomy" id="1516"/>
    <lineage>
        <taxon>Bacteria</taxon>
        <taxon>Bacillati</taxon>
        <taxon>Bacillota</taxon>
        <taxon>Clostridia</taxon>
        <taxon>Thermoanaerobacterales</taxon>
        <taxon>Thermoanaerobacteraceae</taxon>
        <taxon>Thermoanaerobacter</taxon>
    </lineage>
</organism>
<dbReference type="SUPFAM" id="SSF56300">
    <property type="entry name" value="Metallo-dependent phosphatases"/>
    <property type="match status" value="1"/>
</dbReference>
<reference evidence="1 2" key="1">
    <citation type="submission" date="2016-10" db="EMBL/GenBank/DDBJ databases">
        <authorList>
            <person name="de Groot N.N."/>
        </authorList>
    </citation>
    <scope>NUCLEOTIDE SEQUENCE [LARGE SCALE GENOMIC DNA]</scope>
    <source>
        <strain evidence="1 2">DSM 569</strain>
    </source>
</reference>
<sequence>MKQINSRYIGKYKSVYLLFIGDTHLGNKYFNKKYLDEALLFAKRNRDRTRILLMGDIIEAATKTSVGRAVYDEFLLPLHRL</sequence>
<gene>
    <name evidence="1" type="ORF">SAMN04244560_02899</name>
</gene>
<protein>
    <recommendedName>
        <fullName evidence="3">Calcineurin-like phosphoesterase</fullName>
    </recommendedName>
</protein>
<proteinExistence type="predicted"/>
<evidence type="ECO:0008006" key="3">
    <source>
        <dbReference type="Google" id="ProtNLM"/>
    </source>
</evidence>
<accession>A0A1G7X0A3</accession>
<dbReference type="Proteomes" id="UP000183404">
    <property type="component" value="Unassembled WGS sequence"/>
</dbReference>
<dbReference type="RefSeq" id="WP_074592997.1">
    <property type="nucleotide sequence ID" value="NZ_FNBS01000141.1"/>
</dbReference>